<dbReference type="InterPro" id="IPR006099">
    <property type="entry name" value="MeMalonylCoA_mutase_a/b_cat"/>
</dbReference>
<evidence type="ECO:0000259" key="8">
    <source>
        <dbReference type="PROSITE" id="PS51332"/>
    </source>
</evidence>
<dbReference type="FunFam" id="3.20.20.240:FF:000001">
    <property type="entry name" value="Probable methylmalonyl-coa mutase"/>
    <property type="match status" value="1"/>
</dbReference>
<dbReference type="NCBIfam" id="TIGR00640">
    <property type="entry name" value="acid_CoA_mut_C"/>
    <property type="match status" value="1"/>
</dbReference>
<dbReference type="PIR" id="F75440">
    <property type="entry name" value="F75440"/>
</dbReference>
<dbReference type="PANTHER" id="PTHR48101">
    <property type="entry name" value="METHYLMALONYL-COA MUTASE, MITOCHONDRIAL-RELATED"/>
    <property type="match status" value="1"/>
</dbReference>
<evidence type="ECO:0000256" key="7">
    <source>
        <dbReference type="ARBA" id="ARBA00023285"/>
    </source>
</evidence>
<dbReference type="InterPro" id="IPR016176">
    <property type="entry name" value="Cbl-dep_enz_cat"/>
</dbReference>
<dbReference type="InterPro" id="IPR006159">
    <property type="entry name" value="Acid_CoA_mut_C"/>
</dbReference>
<keyword evidence="10" id="KW-1185">Reference proteome</keyword>
<dbReference type="GO" id="GO:0004494">
    <property type="term" value="F:methylmalonyl-CoA mutase activity"/>
    <property type="evidence" value="ECO:0000318"/>
    <property type="project" value="GO_Central"/>
</dbReference>
<dbReference type="PATRIC" id="fig|243230.17.peg.1279"/>
<dbReference type="eggNOG" id="COG2185">
    <property type="taxonomic scope" value="Bacteria"/>
</dbReference>
<dbReference type="CDD" id="cd03679">
    <property type="entry name" value="MM_CoA_mutase_alpha_like"/>
    <property type="match status" value="1"/>
</dbReference>
<dbReference type="AlphaFoldDB" id="Q9RVE5"/>
<keyword evidence="7" id="KW-0170">Cobalt</keyword>
<protein>
    <recommendedName>
        <fullName evidence="3">methylmalonyl-CoA mutase</fullName>
        <ecNumber evidence="3">5.4.99.2</ecNumber>
    </recommendedName>
</protein>
<dbReference type="SUPFAM" id="SSF51703">
    <property type="entry name" value="Cobalamin (vitamin B12)-dependent enzymes"/>
    <property type="match status" value="1"/>
</dbReference>
<evidence type="ECO:0000313" key="10">
    <source>
        <dbReference type="Proteomes" id="UP000002524"/>
    </source>
</evidence>
<dbReference type="FunFam" id="3.40.50.280:FF:000002">
    <property type="entry name" value="Methylmalonyl-CoA mutase, mitochondrial"/>
    <property type="match status" value="1"/>
</dbReference>
<dbReference type="NCBIfam" id="TIGR00641">
    <property type="entry name" value="acid_CoA_mut_N"/>
    <property type="match status" value="1"/>
</dbReference>
<evidence type="ECO:0000256" key="3">
    <source>
        <dbReference type="ARBA" id="ARBA00012398"/>
    </source>
</evidence>
<dbReference type="OrthoDB" id="9762378at2"/>
<dbReference type="GeneID" id="69517330"/>
<dbReference type="EMBL" id="AE000513">
    <property type="protein sequence ID" value="AAF10655.1"/>
    <property type="molecule type" value="Genomic_DNA"/>
</dbReference>
<evidence type="ECO:0000256" key="4">
    <source>
        <dbReference type="ARBA" id="ARBA00022628"/>
    </source>
</evidence>
<dbReference type="EC" id="5.4.99.2" evidence="3"/>
<comment type="similarity">
    <text evidence="2">Belongs to the methylmalonyl-CoA mutase family.</text>
</comment>
<comment type="cofactor">
    <cofactor evidence="1">
        <name>adenosylcob(III)alamin</name>
        <dbReference type="ChEBI" id="CHEBI:18408"/>
    </cofactor>
</comment>
<dbReference type="CDD" id="cd02071">
    <property type="entry name" value="MM_CoA_mut_B12_BD"/>
    <property type="match status" value="1"/>
</dbReference>
<dbReference type="GO" id="GO:0005737">
    <property type="term" value="C:cytoplasm"/>
    <property type="evidence" value="ECO:0000318"/>
    <property type="project" value="GO_Central"/>
</dbReference>
<evidence type="ECO:0000313" key="9">
    <source>
        <dbReference type="EMBL" id="AAF10655.1"/>
    </source>
</evidence>
<dbReference type="PaxDb" id="243230-DR_1084"/>
<organism evidence="9 10">
    <name type="scientific">Deinococcus radiodurans (strain ATCC 13939 / DSM 20539 / JCM 16871 / CCUG 27074 / LMG 4051 / NBRC 15346 / NCIMB 9279 / VKM B-1422 / R1)</name>
    <dbReference type="NCBI Taxonomy" id="243230"/>
    <lineage>
        <taxon>Bacteria</taxon>
        <taxon>Thermotogati</taxon>
        <taxon>Deinococcota</taxon>
        <taxon>Deinococci</taxon>
        <taxon>Deinococcales</taxon>
        <taxon>Deinococcaceae</taxon>
        <taxon>Deinococcus</taxon>
    </lineage>
</organism>
<dbReference type="STRING" id="243230.DR_1084"/>
<dbReference type="InterPro" id="IPR036724">
    <property type="entry name" value="Cobalamin-bd_sf"/>
</dbReference>
<evidence type="ECO:0000256" key="2">
    <source>
        <dbReference type="ARBA" id="ARBA00008465"/>
    </source>
</evidence>
<dbReference type="GO" id="GO:0031419">
    <property type="term" value="F:cobalamin binding"/>
    <property type="evidence" value="ECO:0000318"/>
    <property type="project" value="GO_Central"/>
</dbReference>
<dbReference type="GO" id="GO:0019678">
    <property type="term" value="P:propionate metabolic process, methylmalonyl pathway"/>
    <property type="evidence" value="ECO:0000318"/>
    <property type="project" value="GO_Central"/>
</dbReference>
<feature type="domain" description="B12-binding" evidence="8">
    <location>
        <begin position="584"/>
        <end position="711"/>
    </location>
</feature>
<evidence type="ECO:0000256" key="5">
    <source>
        <dbReference type="ARBA" id="ARBA00022723"/>
    </source>
</evidence>
<keyword evidence="4" id="KW-0846">Cobalamin</keyword>
<dbReference type="KEGG" id="dra:DR_1084"/>
<dbReference type="Proteomes" id="UP000002524">
    <property type="component" value="Chromosome 1"/>
</dbReference>
<dbReference type="Pfam" id="PF02310">
    <property type="entry name" value="B12-binding"/>
    <property type="match status" value="1"/>
</dbReference>
<dbReference type="Gene3D" id="3.20.20.240">
    <property type="entry name" value="Methylmalonyl-CoA mutase"/>
    <property type="match status" value="1"/>
</dbReference>
<evidence type="ECO:0000256" key="6">
    <source>
        <dbReference type="ARBA" id="ARBA00023235"/>
    </source>
</evidence>
<dbReference type="InterPro" id="IPR006098">
    <property type="entry name" value="MMCoA_mutase_a_cat"/>
</dbReference>
<dbReference type="PROSITE" id="PS51332">
    <property type="entry name" value="B12_BINDING"/>
    <property type="match status" value="1"/>
</dbReference>
<dbReference type="NCBIfam" id="NF006944">
    <property type="entry name" value="PRK09426.1"/>
    <property type="match status" value="1"/>
</dbReference>
<accession>Q9RVE5</accession>
<dbReference type="InParanoid" id="Q9RVE5"/>
<dbReference type="RefSeq" id="WP_010887727.1">
    <property type="nucleotide sequence ID" value="NC_001263.1"/>
</dbReference>
<evidence type="ECO:0000256" key="1">
    <source>
        <dbReference type="ARBA" id="ARBA00001922"/>
    </source>
</evidence>
<sequence length="711" mass="77003">MTDPSAMTDLSAWKAVARKDLKGAEPDTLNRETPEGLTLKPLYTRADTAGLNTDTLPGLPPYTRGPRATMYAARPWTIRQYAGFSTAEESNAFYRRNLAAGQKGLSVAFDLATHRGYDSDHPRVVGDVGKAGVAIDSVEDMKILFDGIPLNEMSVSMTMNGAVLPILAGYIVVGLEQGAKLEELSGTIQNDILKEFMVRNTYIYPPEPSMRIIADIIEYTAQNMPRFNSISISGYHLQEAGANAALELAYTLSDGLEYVRAALGKGLDVDAFAPRLSFFFAIGMNFYTEVAKLRAARLLWDEIMAQFSPKNPMSRALRTHCQTSGWSLTEQDPYNNVVRTAVEAMAAVFGGTQSLHTNSFDEAIGLPTDFSARIARNTQLIIQEETGIPQVVDPWGGSYLMERLTHDLAEKARELMREVESLGGMAKAIESGVPKLRIEESAARKQARIDRGEDVIVGVNKYRPTAETPVDVLDIDNAAVRESQIARLNKLRGERDGEAVQAALSALTECAKTGQGNLLALSVEAMKVRCTLGEVSDALEKVWGRHSAEVRTLSGVYAAGYEGDEDFSALQRDIDAFAEAEGRRPRILVVKMGQDGHDRGAKVIATGFADLGFDVDVGPLFQTPEEAARQAVENDVHVVGVSSQAAGHKTLVPQLIQALRAEGAGDILVVVGGVIPQQDYPALREAGAAGIFGPGTPIMSSARDVLDLLRK</sequence>
<dbReference type="SUPFAM" id="SSF52242">
    <property type="entry name" value="Cobalamin (vitamin B12)-binding domain"/>
    <property type="match status" value="1"/>
</dbReference>
<proteinExistence type="inferred from homology"/>
<dbReference type="Pfam" id="PF01642">
    <property type="entry name" value="MM_CoA_mutase"/>
    <property type="match status" value="1"/>
</dbReference>
<reference evidence="9 10" key="1">
    <citation type="journal article" date="1999" name="Science">
        <title>Genome sequence of the radioresistant bacterium Deinococcus radiodurans R1.</title>
        <authorList>
            <person name="White O."/>
            <person name="Eisen J.A."/>
            <person name="Heidelberg J.F."/>
            <person name="Hickey E.K."/>
            <person name="Peterson J.D."/>
            <person name="Dodson R.J."/>
            <person name="Haft D.H."/>
            <person name="Gwinn M.L."/>
            <person name="Nelson W.C."/>
            <person name="Richardson D.L."/>
            <person name="Moffat K.S."/>
            <person name="Qin H."/>
            <person name="Jiang L."/>
            <person name="Pamphile W."/>
            <person name="Crosby M."/>
            <person name="Shen M."/>
            <person name="Vamathevan J.J."/>
            <person name="Lam P."/>
            <person name="McDonald L."/>
            <person name="Utterback T."/>
            <person name="Zalewski C."/>
            <person name="Makarova K.S."/>
            <person name="Aravind L."/>
            <person name="Daly M.J."/>
            <person name="Minton K.W."/>
            <person name="Fleischmann R.D."/>
            <person name="Ketchum K.A."/>
            <person name="Nelson K.E."/>
            <person name="Salzberg S."/>
            <person name="Smith H.O."/>
            <person name="Venter J.C."/>
            <person name="Fraser C.M."/>
        </authorList>
    </citation>
    <scope>NUCLEOTIDE SEQUENCE [LARGE SCALE GENOMIC DNA]</scope>
    <source>
        <strain evidence="10">ATCC 13939 / DSM 20539 / JCM 16871 / LMG 4051 / NBRC 15346 / NCIMB 9279 / R1 / VKM B-1422</strain>
    </source>
</reference>
<dbReference type="HOGENOM" id="CLU_009523_3_1_0"/>
<dbReference type="GO" id="GO:0046872">
    <property type="term" value="F:metal ion binding"/>
    <property type="evidence" value="ECO:0007669"/>
    <property type="project" value="UniProtKB-KW"/>
</dbReference>
<gene>
    <name evidence="9" type="ordered locus">DR_1084</name>
</gene>
<dbReference type="EnsemblBacteria" id="AAF10655">
    <property type="protein sequence ID" value="AAF10655"/>
    <property type="gene ID" value="DR_1084"/>
</dbReference>
<dbReference type="InterPro" id="IPR006158">
    <property type="entry name" value="Cobalamin-bd"/>
</dbReference>
<dbReference type="PANTHER" id="PTHR48101:SF4">
    <property type="entry name" value="METHYLMALONYL-COA MUTASE, MITOCHONDRIAL"/>
    <property type="match status" value="1"/>
</dbReference>
<keyword evidence="5" id="KW-0479">Metal-binding</keyword>
<dbReference type="eggNOG" id="COG1884">
    <property type="taxonomic scope" value="Bacteria"/>
</dbReference>
<name>Q9RVE5_DEIRA</name>
<dbReference type="Gene3D" id="3.40.50.280">
    <property type="entry name" value="Cobalamin-binding domain"/>
    <property type="match status" value="1"/>
</dbReference>
<keyword evidence="6" id="KW-0413">Isomerase</keyword>